<comment type="caution">
    <text evidence="3">The sequence shown here is derived from an EMBL/GenBank/DDBJ whole genome shotgun (WGS) entry which is preliminary data.</text>
</comment>
<dbReference type="Pfam" id="PF13090">
    <property type="entry name" value="PP_kinase_C"/>
    <property type="match status" value="1"/>
</dbReference>
<accession>A0A645I957</accession>
<dbReference type="PANTHER" id="PTHR30218">
    <property type="entry name" value="POLYPHOSPHATE KINASE"/>
    <property type="match status" value="1"/>
</dbReference>
<name>A0A645I957_9ZZZZ</name>
<evidence type="ECO:0000259" key="1">
    <source>
        <dbReference type="Pfam" id="PF13090"/>
    </source>
</evidence>
<dbReference type="Gene3D" id="3.30.870.10">
    <property type="entry name" value="Endonuclease Chain A"/>
    <property type="match status" value="2"/>
</dbReference>
<dbReference type="InterPro" id="IPR003414">
    <property type="entry name" value="PP_kinase"/>
</dbReference>
<dbReference type="EC" id="2.7.4.1" evidence="3"/>
<dbReference type="GO" id="GO:0009358">
    <property type="term" value="C:polyphosphate kinase complex"/>
    <property type="evidence" value="ECO:0007669"/>
    <property type="project" value="InterPro"/>
</dbReference>
<dbReference type="InterPro" id="IPR025200">
    <property type="entry name" value="PPK_C_dom2"/>
</dbReference>
<protein>
    <submittedName>
        <fullName evidence="3">Polyphosphate kinase</fullName>
        <ecNumber evidence="3">2.7.4.1</ecNumber>
    </submittedName>
</protein>
<organism evidence="3">
    <name type="scientific">bioreactor metagenome</name>
    <dbReference type="NCBI Taxonomy" id="1076179"/>
    <lineage>
        <taxon>unclassified sequences</taxon>
        <taxon>metagenomes</taxon>
        <taxon>ecological metagenomes</taxon>
    </lineage>
</organism>
<dbReference type="SUPFAM" id="SSF56024">
    <property type="entry name" value="Phospholipase D/nuclease"/>
    <property type="match status" value="2"/>
</dbReference>
<proteinExistence type="predicted"/>
<dbReference type="EMBL" id="VSSQ01108946">
    <property type="protein sequence ID" value="MPN47446.1"/>
    <property type="molecule type" value="Genomic_DNA"/>
</dbReference>
<dbReference type="GO" id="GO:0008976">
    <property type="term" value="F:polyphosphate kinase activity"/>
    <property type="evidence" value="ECO:0007669"/>
    <property type="project" value="UniProtKB-EC"/>
</dbReference>
<dbReference type="InterPro" id="IPR041108">
    <property type="entry name" value="PP_kinase_C_1"/>
</dbReference>
<gene>
    <name evidence="3" type="primary">ppk_26</name>
    <name evidence="3" type="ORF">SDC9_195048</name>
</gene>
<dbReference type="AlphaFoldDB" id="A0A645I957"/>
<feature type="domain" description="Polyphosphate kinase C-terminal" evidence="2">
    <location>
        <begin position="1"/>
        <end position="67"/>
    </location>
</feature>
<reference evidence="3" key="1">
    <citation type="submission" date="2019-08" db="EMBL/GenBank/DDBJ databases">
        <authorList>
            <person name="Kucharzyk K."/>
            <person name="Murdoch R.W."/>
            <person name="Higgins S."/>
            <person name="Loffler F."/>
        </authorList>
    </citation>
    <scope>NUCLEOTIDE SEQUENCE</scope>
</reference>
<dbReference type="Pfam" id="PF17941">
    <property type="entry name" value="PP_kinase_C_1"/>
    <property type="match status" value="1"/>
</dbReference>
<keyword evidence="3" id="KW-0418">Kinase</keyword>
<keyword evidence="3" id="KW-0808">Transferase</keyword>
<evidence type="ECO:0000259" key="2">
    <source>
        <dbReference type="Pfam" id="PF17941"/>
    </source>
</evidence>
<sequence>MVGLKTHAKMLLVTRREGRQLKRYGHLSTGNYNPRTAKLYTDLSMLTSDEQITADMDTVFDHLANQNRVPRLNHMLLAPFELHGRMIAMIDAVGQAALRGENARIVAKMNALTDEALIQALLLAGQRGARIDLIVRGACMLPAQVPGVSDHIRVRSVIGRFLEHTRVFYFEAGRKEELYLSSADWMNRNMLRRVELA</sequence>
<feature type="domain" description="Polyphosphate kinase C-terminal" evidence="1">
    <location>
        <begin position="76"/>
        <end position="196"/>
    </location>
</feature>
<dbReference type="PANTHER" id="PTHR30218:SF0">
    <property type="entry name" value="POLYPHOSPHATE KINASE"/>
    <property type="match status" value="1"/>
</dbReference>
<evidence type="ECO:0000313" key="3">
    <source>
        <dbReference type="EMBL" id="MPN47446.1"/>
    </source>
</evidence>
<dbReference type="GO" id="GO:0006799">
    <property type="term" value="P:polyphosphate biosynthetic process"/>
    <property type="evidence" value="ECO:0007669"/>
    <property type="project" value="InterPro"/>
</dbReference>